<feature type="domain" description="ABC transporter" evidence="5">
    <location>
        <begin position="6"/>
        <end position="241"/>
    </location>
</feature>
<keyword evidence="2" id="KW-0813">Transport</keyword>
<dbReference type="InterPro" id="IPR027417">
    <property type="entry name" value="P-loop_NTPase"/>
</dbReference>
<dbReference type="InterPro" id="IPR003439">
    <property type="entry name" value="ABC_transporter-like_ATP-bd"/>
</dbReference>
<dbReference type="AlphaFoldDB" id="A0A161SPC1"/>
<dbReference type="Pfam" id="PF00005">
    <property type="entry name" value="ABC_tran"/>
    <property type="match status" value="1"/>
</dbReference>
<evidence type="ECO:0000259" key="5">
    <source>
        <dbReference type="PROSITE" id="PS50893"/>
    </source>
</evidence>
<organism evidence="6 7">
    <name type="scientific">Bhargavaea cecembensis</name>
    <dbReference type="NCBI Taxonomy" id="394098"/>
    <lineage>
        <taxon>Bacteria</taxon>
        <taxon>Bacillati</taxon>
        <taxon>Bacillota</taxon>
        <taxon>Bacilli</taxon>
        <taxon>Bacillales</taxon>
        <taxon>Caryophanaceae</taxon>
        <taxon>Bhargavaea</taxon>
    </lineage>
</organism>
<dbReference type="InterPro" id="IPR003593">
    <property type="entry name" value="AAA+_ATPase"/>
</dbReference>
<accession>A0A161SPC1</accession>
<reference evidence="6 7" key="1">
    <citation type="submission" date="2016-01" db="EMBL/GenBank/DDBJ databases">
        <title>Whole genome sequencing of Bhargavaea cecembensis T14.</title>
        <authorList>
            <person name="Hong K.W."/>
        </authorList>
    </citation>
    <scope>NUCLEOTIDE SEQUENCE [LARGE SCALE GENOMIC DNA]</scope>
    <source>
        <strain evidence="6 7">T14</strain>
    </source>
</reference>
<dbReference type="GO" id="GO:0005524">
    <property type="term" value="F:ATP binding"/>
    <property type="evidence" value="ECO:0007669"/>
    <property type="project" value="UniProtKB-KW"/>
</dbReference>
<dbReference type="PANTHER" id="PTHR42734">
    <property type="entry name" value="METAL TRANSPORT SYSTEM ATP-BINDING PROTEIN TM_0124-RELATED"/>
    <property type="match status" value="1"/>
</dbReference>
<dbReference type="InterPro" id="IPR050153">
    <property type="entry name" value="Metal_Ion_Import_ABC"/>
</dbReference>
<protein>
    <submittedName>
        <fullName evidence="6">Zinc ABC transporter ATP-binding protein</fullName>
    </submittedName>
</protein>
<comment type="similarity">
    <text evidence="1">Belongs to the ABC transporter superfamily.</text>
</comment>
<dbReference type="PROSITE" id="PS50893">
    <property type="entry name" value="ABC_TRANSPORTER_2"/>
    <property type="match status" value="1"/>
</dbReference>
<keyword evidence="3" id="KW-0547">Nucleotide-binding</keyword>
<comment type="caution">
    <text evidence="6">The sequence shown here is derived from an EMBL/GenBank/DDBJ whole genome shotgun (WGS) entry which is preliminary data.</text>
</comment>
<dbReference type="PANTHER" id="PTHR42734:SF17">
    <property type="entry name" value="METAL TRANSPORT SYSTEM ATP-BINDING PROTEIN TM_0124-RELATED"/>
    <property type="match status" value="1"/>
</dbReference>
<dbReference type="Gene3D" id="3.40.50.300">
    <property type="entry name" value="P-loop containing nucleotide triphosphate hydrolases"/>
    <property type="match status" value="1"/>
</dbReference>
<evidence type="ECO:0000313" key="6">
    <source>
        <dbReference type="EMBL" id="KZE40103.1"/>
    </source>
</evidence>
<proteinExistence type="inferred from homology"/>
<dbReference type="InterPro" id="IPR017871">
    <property type="entry name" value="ABC_transporter-like_CS"/>
</dbReference>
<dbReference type="CDD" id="cd03235">
    <property type="entry name" value="ABC_Metallic_Cations"/>
    <property type="match status" value="1"/>
</dbReference>
<evidence type="ECO:0000313" key="7">
    <source>
        <dbReference type="Proteomes" id="UP000076490"/>
    </source>
</evidence>
<keyword evidence="4 6" id="KW-0067">ATP-binding</keyword>
<dbReference type="FunFam" id="3.40.50.300:FF:000134">
    <property type="entry name" value="Iron-enterobactin ABC transporter ATP-binding protein"/>
    <property type="match status" value="1"/>
</dbReference>
<sequence>MTEPLIELEDVSYRYGDTSALEHIFLTVEKGEFWAVIGPNGSGKSTLIKLILGLIKPLSGQIRLFGRDASDFREKEKIGYVSQKSNAFNRAFPATVREVVRSGLVKKAGLFRRYPADADEKVDSALSAVGMEEFAERSIGDLSGGQQQRVFIARALISNPELLVLDEPTVGIDRKHMQSFYNMLGRLNREKGIAIVLVTHDVDTVSELVTHVACVNRSIHFHGPHEEYSRQESEIRTEWYGHAVRRVHHGSKAADA</sequence>
<evidence type="ECO:0000256" key="3">
    <source>
        <dbReference type="ARBA" id="ARBA00022741"/>
    </source>
</evidence>
<dbReference type="PROSITE" id="PS00211">
    <property type="entry name" value="ABC_TRANSPORTER_1"/>
    <property type="match status" value="1"/>
</dbReference>
<dbReference type="Proteomes" id="UP000076490">
    <property type="component" value="Unassembled WGS sequence"/>
</dbReference>
<name>A0A161SPC1_9BACL</name>
<dbReference type="GO" id="GO:0016887">
    <property type="term" value="F:ATP hydrolysis activity"/>
    <property type="evidence" value="ECO:0007669"/>
    <property type="project" value="InterPro"/>
</dbReference>
<evidence type="ECO:0000256" key="4">
    <source>
        <dbReference type="ARBA" id="ARBA00022840"/>
    </source>
</evidence>
<dbReference type="SUPFAM" id="SSF52540">
    <property type="entry name" value="P-loop containing nucleoside triphosphate hydrolases"/>
    <property type="match status" value="1"/>
</dbReference>
<gene>
    <name evidence="6" type="ORF">AV656_02180</name>
</gene>
<dbReference type="RefSeq" id="WP_063178358.1">
    <property type="nucleotide sequence ID" value="NZ_LQNT01000001.1"/>
</dbReference>
<dbReference type="OrthoDB" id="9806726at2"/>
<dbReference type="EMBL" id="LQNT01000001">
    <property type="protein sequence ID" value="KZE40103.1"/>
    <property type="molecule type" value="Genomic_DNA"/>
</dbReference>
<evidence type="ECO:0000256" key="1">
    <source>
        <dbReference type="ARBA" id="ARBA00005417"/>
    </source>
</evidence>
<dbReference type="SMART" id="SM00382">
    <property type="entry name" value="AAA"/>
    <property type="match status" value="1"/>
</dbReference>
<evidence type="ECO:0000256" key="2">
    <source>
        <dbReference type="ARBA" id="ARBA00022448"/>
    </source>
</evidence>